<accession>A0A183DJU6</accession>
<evidence type="ECO:0000313" key="2">
    <source>
        <dbReference type="EMBL" id="VDK66881.1"/>
    </source>
</evidence>
<reference evidence="4" key="1">
    <citation type="submission" date="2016-06" db="UniProtKB">
        <authorList>
            <consortium name="WormBaseParasite"/>
        </authorList>
    </citation>
    <scope>IDENTIFICATION</scope>
</reference>
<organism evidence="4">
    <name type="scientific">Gongylonema pulchrum</name>
    <dbReference type="NCBI Taxonomy" id="637853"/>
    <lineage>
        <taxon>Eukaryota</taxon>
        <taxon>Metazoa</taxon>
        <taxon>Ecdysozoa</taxon>
        <taxon>Nematoda</taxon>
        <taxon>Chromadorea</taxon>
        <taxon>Rhabditida</taxon>
        <taxon>Spirurina</taxon>
        <taxon>Spiruromorpha</taxon>
        <taxon>Spiruroidea</taxon>
        <taxon>Gongylonematidae</taxon>
        <taxon>Gongylonema</taxon>
    </lineage>
</organism>
<name>A0A183DJU6_9BILA</name>
<dbReference type="AlphaFoldDB" id="A0A183DJU6"/>
<dbReference type="EMBL" id="UYRT01027905">
    <property type="protein sequence ID" value="VDK66881.1"/>
    <property type="molecule type" value="Genomic_DNA"/>
</dbReference>
<dbReference type="Proteomes" id="UP000271098">
    <property type="component" value="Unassembled WGS sequence"/>
</dbReference>
<dbReference type="WBParaSite" id="GPUH_0000899701-mRNA-1">
    <property type="protein sequence ID" value="GPUH_0000899701-mRNA-1"/>
    <property type="gene ID" value="GPUH_0000899701"/>
</dbReference>
<protein>
    <submittedName>
        <fullName evidence="4">Transposase</fullName>
    </submittedName>
</protein>
<gene>
    <name evidence="2" type="ORF">GPUH_LOCUS8987</name>
</gene>
<sequence>MDGHLYKVLTHYEEEYRKMKEKLKEQLEKKERYLREKQAFSSDYKSSSYGDVHCDHVVELADSKCGRKKAQEKLEIGMGFTSVWLHLSNIAANNTEY</sequence>
<feature type="coiled-coil region" evidence="1">
    <location>
        <begin position="9"/>
        <end position="43"/>
    </location>
</feature>
<keyword evidence="3" id="KW-1185">Reference proteome</keyword>
<evidence type="ECO:0000313" key="3">
    <source>
        <dbReference type="Proteomes" id="UP000271098"/>
    </source>
</evidence>
<evidence type="ECO:0000313" key="4">
    <source>
        <dbReference type="WBParaSite" id="GPUH_0000899701-mRNA-1"/>
    </source>
</evidence>
<evidence type="ECO:0000256" key="1">
    <source>
        <dbReference type="SAM" id="Coils"/>
    </source>
</evidence>
<keyword evidence="1" id="KW-0175">Coiled coil</keyword>
<proteinExistence type="predicted"/>
<reference evidence="2 3" key="2">
    <citation type="submission" date="2018-11" db="EMBL/GenBank/DDBJ databases">
        <authorList>
            <consortium name="Pathogen Informatics"/>
        </authorList>
    </citation>
    <scope>NUCLEOTIDE SEQUENCE [LARGE SCALE GENOMIC DNA]</scope>
</reference>